<evidence type="ECO:0000313" key="4">
    <source>
        <dbReference type="Proteomes" id="UP000298416"/>
    </source>
</evidence>
<organism evidence="3">
    <name type="scientific">Salvia splendens</name>
    <name type="common">Scarlet sage</name>
    <dbReference type="NCBI Taxonomy" id="180675"/>
    <lineage>
        <taxon>Eukaryota</taxon>
        <taxon>Viridiplantae</taxon>
        <taxon>Streptophyta</taxon>
        <taxon>Embryophyta</taxon>
        <taxon>Tracheophyta</taxon>
        <taxon>Spermatophyta</taxon>
        <taxon>Magnoliopsida</taxon>
        <taxon>eudicotyledons</taxon>
        <taxon>Gunneridae</taxon>
        <taxon>Pentapetalae</taxon>
        <taxon>asterids</taxon>
        <taxon>lamiids</taxon>
        <taxon>Lamiales</taxon>
        <taxon>Lamiaceae</taxon>
        <taxon>Nepetoideae</taxon>
        <taxon>Mentheae</taxon>
        <taxon>Salviinae</taxon>
        <taxon>Salvia</taxon>
        <taxon>Salvia subgen. Calosphace</taxon>
        <taxon>core Calosphace</taxon>
    </lineage>
</organism>
<dbReference type="GO" id="GO:0004668">
    <property type="term" value="F:protein-arginine deiminase activity"/>
    <property type="evidence" value="ECO:0007669"/>
    <property type="project" value="InterPro"/>
</dbReference>
<dbReference type="AlphaFoldDB" id="A0A8X8WAJ6"/>
<comment type="caution">
    <text evidence="3">The sequence shown here is derived from an EMBL/GenBank/DDBJ whole genome shotgun (WGS) entry which is preliminary data.</text>
</comment>
<feature type="region of interest" description="Disordered" evidence="2">
    <location>
        <begin position="1"/>
        <end position="32"/>
    </location>
</feature>
<protein>
    <submittedName>
        <fullName evidence="3">Uncharacterized protein</fullName>
    </submittedName>
</protein>
<dbReference type="Gene3D" id="3.75.10.10">
    <property type="entry name" value="L-arginine/glycine Amidinotransferase, Chain A"/>
    <property type="match status" value="1"/>
</dbReference>
<feature type="compositionally biased region" description="Basic residues" evidence="2">
    <location>
        <begin position="331"/>
        <end position="360"/>
    </location>
</feature>
<evidence type="ECO:0000313" key="3">
    <source>
        <dbReference type="EMBL" id="KAG6391026.1"/>
    </source>
</evidence>
<reference evidence="3" key="1">
    <citation type="submission" date="2018-01" db="EMBL/GenBank/DDBJ databases">
        <authorList>
            <person name="Mao J.F."/>
        </authorList>
    </citation>
    <scope>NUCLEOTIDE SEQUENCE</scope>
    <source>
        <strain evidence="3">Huo1</strain>
        <tissue evidence="3">Leaf</tissue>
    </source>
</reference>
<dbReference type="GO" id="GO:0047632">
    <property type="term" value="F:agmatine deiminase activity"/>
    <property type="evidence" value="ECO:0007669"/>
    <property type="project" value="TreeGrafter"/>
</dbReference>
<feature type="compositionally biased region" description="Basic and acidic residues" evidence="2">
    <location>
        <begin position="1"/>
        <end position="12"/>
    </location>
</feature>
<accession>A0A8X8WAJ6</accession>
<dbReference type="PANTHER" id="PTHR31377:SF2">
    <property type="entry name" value="AGMATINE DEIMINASE"/>
    <property type="match status" value="1"/>
</dbReference>
<name>A0A8X8WAJ6_SALSN</name>
<dbReference type="InterPro" id="IPR007466">
    <property type="entry name" value="Peptidyl-Arg-deiminase_porph"/>
</dbReference>
<proteinExistence type="predicted"/>
<feature type="region of interest" description="Disordered" evidence="2">
    <location>
        <begin position="327"/>
        <end position="360"/>
    </location>
</feature>
<dbReference type="Proteomes" id="UP000298416">
    <property type="component" value="Unassembled WGS sequence"/>
</dbReference>
<sequence length="360" mass="40687">MVERIHGGRCGDARGGGCGGGRGDLPNEEAARQRALRDIENDDLRQQVLQRDIENGDLRQQVRDLQRRLARLEKRWWKSNPMRSIASERRSIDDPLFNDIFTSSDADEPSKNGNNNIFTMSAYDMPVYDEDIFYELPGSFPVYDMLVYDEDMFSMPVYNEPVYDEDILVPVYDKPVYDDDDLTDSVVAASSSRFAPTSKYFVAYFAKDPSGSPSISLPTTKRDVVVGFDEKFIIRNSFLDKEKMGSKVAGIDWNFSGYGGIVEGCYDDWSLGLLIAHKVLDIVNVPRFSHSMILEGGSIQFDGEGMCLTTEECLKYKEVVEGNGGGFVSGKRGRPKGSKNRKILRVSHNKKRKKRRSMKN</sequence>
<dbReference type="EMBL" id="PNBA02000019">
    <property type="protein sequence ID" value="KAG6391026.1"/>
    <property type="molecule type" value="Genomic_DNA"/>
</dbReference>
<dbReference type="Pfam" id="PF04371">
    <property type="entry name" value="PAD_porph"/>
    <property type="match status" value="1"/>
</dbReference>
<reference evidence="3" key="2">
    <citation type="submission" date="2020-08" db="EMBL/GenBank/DDBJ databases">
        <title>Plant Genome Project.</title>
        <authorList>
            <person name="Zhang R.-G."/>
        </authorList>
    </citation>
    <scope>NUCLEOTIDE SEQUENCE</scope>
    <source>
        <strain evidence="3">Huo1</strain>
        <tissue evidence="3">Leaf</tissue>
    </source>
</reference>
<feature type="compositionally biased region" description="Gly residues" evidence="2">
    <location>
        <begin position="13"/>
        <end position="23"/>
    </location>
</feature>
<evidence type="ECO:0000256" key="1">
    <source>
        <dbReference type="ARBA" id="ARBA00022801"/>
    </source>
</evidence>
<keyword evidence="1" id="KW-0378">Hydrolase</keyword>
<dbReference type="SUPFAM" id="SSF55909">
    <property type="entry name" value="Pentein"/>
    <property type="match status" value="1"/>
</dbReference>
<gene>
    <name evidence="3" type="ORF">SASPL_148772</name>
</gene>
<dbReference type="GO" id="GO:0009446">
    <property type="term" value="P:putrescine biosynthetic process"/>
    <property type="evidence" value="ECO:0007669"/>
    <property type="project" value="InterPro"/>
</dbReference>
<keyword evidence="4" id="KW-1185">Reference proteome</keyword>
<dbReference type="PANTHER" id="PTHR31377">
    <property type="entry name" value="AGMATINE DEIMINASE-RELATED"/>
    <property type="match status" value="1"/>
</dbReference>
<evidence type="ECO:0000256" key="2">
    <source>
        <dbReference type="SAM" id="MobiDB-lite"/>
    </source>
</evidence>